<feature type="compositionally biased region" description="Acidic residues" evidence="1">
    <location>
        <begin position="135"/>
        <end position="148"/>
    </location>
</feature>
<dbReference type="PIRSF" id="PIRSF028035">
    <property type="entry name" value="UCP028035"/>
    <property type="match status" value="1"/>
</dbReference>
<evidence type="ECO:0000259" key="2">
    <source>
        <dbReference type="Pfam" id="PF20253"/>
    </source>
</evidence>
<name>A0ABR4IC32_9EURO</name>
<dbReference type="PANTHER" id="PTHR38795:SF1">
    <property type="entry name" value="DUF6604 DOMAIN-CONTAINING PROTEIN"/>
    <property type="match status" value="1"/>
</dbReference>
<feature type="region of interest" description="Disordered" evidence="1">
    <location>
        <begin position="127"/>
        <end position="186"/>
    </location>
</feature>
<accession>A0ABR4IC32</accession>
<dbReference type="InterPro" id="IPR046539">
    <property type="entry name" value="DUF6604"/>
</dbReference>
<feature type="domain" description="DUF6604" evidence="2">
    <location>
        <begin position="33"/>
        <end position="264"/>
    </location>
</feature>
<evidence type="ECO:0000256" key="1">
    <source>
        <dbReference type="SAM" id="MobiDB-lite"/>
    </source>
</evidence>
<evidence type="ECO:0000313" key="4">
    <source>
        <dbReference type="Proteomes" id="UP001610335"/>
    </source>
</evidence>
<evidence type="ECO:0000313" key="3">
    <source>
        <dbReference type="EMBL" id="KAL2825294.1"/>
    </source>
</evidence>
<feature type="compositionally biased region" description="Basic residues" evidence="1">
    <location>
        <begin position="160"/>
        <end position="180"/>
    </location>
</feature>
<keyword evidence="4" id="KW-1185">Reference proteome</keyword>
<dbReference type="Pfam" id="PF20253">
    <property type="entry name" value="DUF6604"/>
    <property type="match status" value="1"/>
</dbReference>
<dbReference type="PANTHER" id="PTHR38795">
    <property type="entry name" value="DUF6604 DOMAIN-CONTAINING PROTEIN"/>
    <property type="match status" value="1"/>
</dbReference>
<dbReference type="EMBL" id="JBFXLS010000037">
    <property type="protein sequence ID" value="KAL2825294.1"/>
    <property type="molecule type" value="Genomic_DNA"/>
</dbReference>
<gene>
    <name evidence="3" type="ORF">BDW59DRAFT_161774</name>
</gene>
<dbReference type="InterPro" id="IPR016864">
    <property type="entry name" value="UCP028035"/>
</dbReference>
<proteinExistence type="predicted"/>
<comment type="caution">
    <text evidence="3">The sequence shown here is derived from an EMBL/GenBank/DDBJ whole genome shotgun (WGS) entry which is preliminary data.</text>
</comment>
<sequence>MLASSHRLALNSVKLLVYWILHASNNIIKSFPAQASIPLNTTGKITLSTLVSLSELVAKHVKPVPATIYRLFQSVIGARRQTHSLFQQLIADDPDPEIEKSNVFHEFWINGLTKAFNLLGGEGWLSGQKSATEKSDEEDEEKDGDEEEPIAKEPAAPLRRAQKKDKKGKGKKGNKPKGKGKPAIDGTALDKVPFESYRIIEDQTGIVTDYLLAVYSLVTEWSDLRYCLQDFWHDVAYKGSNSSVAGTLSNIALAMISKAESSVEADFQGMFRVSKFSLGGVGPAKPVWNGQVDIREHFMIHAYQDLLDFVIDFQKTRSGKPTKSMLEEIREWDPTLDLKRANQEGTSELASIVHNQLAIKLETVNWSVHGPWHMHRTLFGLNEFAGAITSLVMQKPGTDVRSKIHPHLVFQLQSIVDSLTVSRGWSPNGLQGDILAPPAKNFRPRRDVDLFLDRNVEHQFRGFCQSVEMLDNFFERDSMLHGNPDRHKAVSETLHVLREDFVNWLGESKYMHGLNTIPPSRFTKTNSNGLWEYSPYLCGVGLQEGLEIVHGLGMQIWDTLPEPLCLVHLHNMLVKKGYISKPIGLYATLAEVFEDAFFADGKIPESGFFQAFSAVLLKAGIFDILPFIAKSLTRLFREAYWVLDRIPDNEIPDNEIPVPSILAALRVVQTKTVFDPATRKLALQETELVKRFKSKGFTEKNIYDLASAFDTGKVRQNIPDDVRASIPLPEGFTIHGEQPSRSDCNKGGLSNELFLRIIELDLKGDVGIGLRPMLGLNYISATTHMMMVFNSMEDKLQQLRNPLWVDAYEGSPVQTRNKRGSLTLLALQEENEECLRVMAECFDNIRIGYILLSYWDEDTEEVGRIENAARETVGSVCYPVVALYATENGFLGLKSNST</sequence>
<protein>
    <recommendedName>
        <fullName evidence="2">DUF6604 domain-containing protein</fullName>
    </recommendedName>
</protein>
<dbReference type="Proteomes" id="UP001610335">
    <property type="component" value="Unassembled WGS sequence"/>
</dbReference>
<reference evidence="3 4" key="1">
    <citation type="submission" date="2024-07" db="EMBL/GenBank/DDBJ databases">
        <title>Section-level genome sequencing and comparative genomics of Aspergillus sections Usti and Cavernicolus.</title>
        <authorList>
            <consortium name="Lawrence Berkeley National Laboratory"/>
            <person name="Nybo J.L."/>
            <person name="Vesth T.C."/>
            <person name="Theobald S."/>
            <person name="Frisvad J.C."/>
            <person name="Larsen T.O."/>
            <person name="Kjaerboelling I."/>
            <person name="Rothschild-Mancinelli K."/>
            <person name="Lyhne E.K."/>
            <person name="Kogle M.E."/>
            <person name="Barry K."/>
            <person name="Clum A."/>
            <person name="Na H."/>
            <person name="Ledsgaard L."/>
            <person name="Lin J."/>
            <person name="Lipzen A."/>
            <person name="Kuo A."/>
            <person name="Riley R."/>
            <person name="Mondo S."/>
            <person name="LaButti K."/>
            <person name="Haridas S."/>
            <person name="Pangalinan J."/>
            <person name="Salamov A.A."/>
            <person name="Simmons B.A."/>
            <person name="Magnuson J.K."/>
            <person name="Chen J."/>
            <person name="Drula E."/>
            <person name="Henrissat B."/>
            <person name="Wiebenga A."/>
            <person name="Lubbers R.J."/>
            <person name="Gomes A.C."/>
            <person name="Makela M.R."/>
            <person name="Stajich J."/>
            <person name="Grigoriev I.V."/>
            <person name="Mortensen U.H."/>
            <person name="De vries R.P."/>
            <person name="Baker S.E."/>
            <person name="Andersen M.R."/>
        </authorList>
    </citation>
    <scope>NUCLEOTIDE SEQUENCE [LARGE SCALE GENOMIC DNA]</scope>
    <source>
        <strain evidence="3 4">CBS 600.67</strain>
    </source>
</reference>
<organism evidence="3 4">
    <name type="scientific">Aspergillus cavernicola</name>
    <dbReference type="NCBI Taxonomy" id="176166"/>
    <lineage>
        <taxon>Eukaryota</taxon>
        <taxon>Fungi</taxon>
        <taxon>Dikarya</taxon>
        <taxon>Ascomycota</taxon>
        <taxon>Pezizomycotina</taxon>
        <taxon>Eurotiomycetes</taxon>
        <taxon>Eurotiomycetidae</taxon>
        <taxon>Eurotiales</taxon>
        <taxon>Aspergillaceae</taxon>
        <taxon>Aspergillus</taxon>
        <taxon>Aspergillus subgen. Nidulantes</taxon>
    </lineage>
</organism>